<comment type="caution">
    <text evidence="1">The sequence shown here is derived from an EMBL/GenBank/DDBJ whole genome shotgun (WGS) entry which is preliminary data.</text>
</comment>
<evidence type="ECO:0000313" key="2">
    <source>
        <dbReference type="Proteomes" id="UP001500575"/>
    </source>
</evidence>
<keyword evidence="2" id="KW-1185">Reference proteome</keyword>
<protein>
    <submittedName>
        <fullName evidence="1">Uncharacterized protein</fullName>
    </submittedName>
</protein>
<name>A0ABN2YE87_9ACTN</name>
<organism evidence="1 2">
    <name type="scientific">Nocardioides bigeumensis</name>
    <dbReference type="NCBI Taxonomy" id="433657"/>
    <lineage>
        <taxon>Bacteria</taxon>
        <taxon>Bacillati</taxon>
        <taxon>Actinomycetota</taxon>
        <taxon>Actinomycetes</taxon>
        <taxon>Propionibacteriales</taxon>
        <taxon>Nocardioidaceae</taxon>
        <taxon>Nocardioides</taxon>
    </lineage>
</organism>
<reference evidence="1 2" key="1">
    <citation type="journal article" date="2019" name="Int. J. Syst. Evol. Microbiol.">
        <title>The Global Catalogue of Microorganisms (GCM) 10K type strain sequencing project: providing services to taxonomists for standard genome sequencing and annotation.</title>
        <authorList>
            <consortium name="The Broad Institute Genomics Platform"/>
            <consortium name="The Broad Institute Genome Sequencing Center for Infectious Disease"/>
            <person name="Wu L."/>
            <person name="Ma J."/>
        </authorList>
    </citation>
    <scope>NUCLEOTIDE SEQUENCE [LARGE SCALE GENOMIC DNA]</scope>
    <source>
        <strain evidence="1 2">JCM 16021</strain>
    </source>
</reference>
<gene>
    <name evidence="1" type="ORF">GCM10009843_23140</name>
</gene>
<dbReference type="RefSeq" id="WP_344303873.1">
    <property type="nucleotide sequence ID" value="NZ_BAAAQQ010000011.1"/>
</dbReference>
<proteinExistence type="predicted"/>
<accession>A0ABN2YE87</accession>
<dbReference type="EMBL" id="BAAAQQ010000011">
    <property type="protein sequence ID" value="GAA2125445.1"/>
    <property type="molecule type" value="Genomic_DNA"/>
</dbReference>
<sequence length="221" mass="23076">MPDADPGTPVGPLSAGCPRCTTPGLEVDGRWHCPEHGVLSPLWRPDASSYDAFAEHLTTAAAFPTYLPWPMSPGWHVTDFGVVGGGTGLVEATVTCCSGTSELDGTVDVIVVTEEPGTGIGARCAGTRGAHPGAEVGEGSPTAHVRVGSHEVALWSVSTSQADADFDRAVLVGEAYGRWLWIVLRPASALLLLQDDWILRDVSAFGPALVEIPFGGPPPVW</sequence>
<evidence type="ECO:0000313" key="1">
    <source>
        <dbReference type="EMBL" id="GAA2125445.1"/>
    </source>
</evidence>
<dbReference type="Pfam" id="PF20544">
    <property type="entry name" value="DUF6758"/>
    <property type="match status" value="1"/>
</dbReference>
<dbReference type="Proteomes" id="UP001500575">
    <property type="component" value="Unassembled WGS sequence"/>
</dbReference>
<dbReference type="InterPro" id="IPR046646">
    <property type="entry name" value="DUF6758"/>
</dbReference>